<proteinExistence type="predicted"/>
<evidence type="ECO:0000313" key="2">
    <source>
        <dbReference type="Proteomes" id="UP001139648"/>
    </source>
</evidence>
<dbReference type="AlphaFoldDB" id="A0A9X2GXD4"/>
<comment type="caution">
    <text evidence="1">The sequence shown here is derived from an EMBL/GenBank/DDBJ whole genome shotgun (WGS) entry which is preliminary data.</text>
</comment>
<name>A0A9X2GXD4_9ACTN</name>
<reference evidence="1" key="1">
    <citation type="submission" date="2022-06" db="EMBL/GenBank/DDBJ databases">
        <title>Sequencing the genomes of 1000 actinobacteria strains.</title>
        <authorList>
            <person name="Klenk H.-P."/>
        </authorList>
    </citation>
    <scope>NUCLEOTIDE SEQUENCE</scope>
    <source>
        <strain evidence="1">DSM 46694</strain>
    </source>
</reference>
<protein>
    <submittedName>
        <fullName evidence="1">Uncharacterized protein</fullName>
    </submittedName>
</protein>
<accession>A0A9X2GXD4</accession>
<dbReference type="EMBL" id="JAMZEB010000002">
    <property type="protein sequence ID" value="MCP2362643.1"/>
    <property type="molecule type" value="Genomic_DNA"/>
</dbReference>
<sequence length="74" mass="8518">MTATAPSGHRIYQGLVSLDWHKKREHWGGGRRRPCRFCHRLCFLLDDDRHPVHKICLERALTASLAQGERRAAA</sequence>
<gene>
    <name evidence="1" type="ORF">HD597_009663</name>
</gene>
<dbReference type="Proteomes" id="UP001139648">
    <property type="component" value="Unassembled WGS sequence"/>
</dbReference>
<organism evidence="1 2">
    <name type="scientific">Nonomuraea thailandensis</name>
    <dbReference type="NCBI Taxonomy" id="1188745"/>
    <lineage>
        <taxon>Bacteria</taxon>
        <taxon>Bacillati</taxon>
        <taxon>Actinomycetota</taxon>
        <taxon>Actinomycetes</taxon>
        <taxon>Streptosporangiales</taxon>
        <taxon>Streptosporangiaceae</taxon>
        <taxon>Nonomuraea</taxon>
    </lineage>
</organism>
<evidence type="ECO:0000313" key="1">
    <source>
        <dbReference type="EMBL" id="MCP2362643.1"/>
    </source>
</evidence>
<dbReference type="RefSeq" id="WP_253753583.1">
    <property type="nucleotide sequence ID" value="NZ_BAABKA010000047.1"/>
</dbReference>
<keyword evidence="2" id="KW-1185">Reference proteome</keyword>